<evidence type="ECO:0000256" key="8">
    <source>
        <dbReference type="ARBA" id="ARBA00022763"/>
    </source>
</evidence>
<dbReference type="Proteomes" id="UP000552757">
    <property type="component" value="Unassembled WGS sequence"/>
</dbReference>
<gene>
    <name evidence="16" type="ORF">GGR44_002534</name>
</gene>
<comment type="similarity">
    <text evidence="3 14">Belongs to the Nth/MutY family.</text>
</comment>
<evidence type="ECO:0000256" key="4">
    <source>
        <dbReference type="ARBA" id="ARBA00012045"/>
    </source>
</evidence>
<accession>A0A7W6DHU0</accession>
<keyword evidence="13 14" id="KW-0326">Glycosidase</keyword>
<dbReference type="GO" id="GO:0006298">
    <property type="term" value="P:mismatch repair"/>
    <property type="evidence" value="ECO:0007669"/>
    <property type="project" value="TreeGrafter"/>
</dbReference>
<dbReference type="GO" id="GO:0035485">
    <property type="term" value="F:adenine/guanine mispair binding"/>
    <property type="evidence" value="ECO:0007669"/>
    <property type="project" value="TreeGrafter"/>
</dbReference>
<dbReference type="AlphaFoldDB" id="A0A7W6DHU0"/>
<dbReference type="Pfam" id="PF10576">
    <property type="entry name" value="EndIII_4Fe-2S"/>
    <property type="match status" value="1"/>
</dbReference>
<dbReference type="Pfam" id="PF14815">
    <property type="entry name" value="NUDIX_4"/>
    <property type="match status" value="1"/>
</dbReference>
<protein>
    <recommendedName>
        <fullName evidence="5 14">Adenine DNA glycosylase</fullName>
        <ecNumber evidence="4 14">3.2.2.31</ecNumber>
    </recommendedName>
</protein>
<dbReference type="InterPro" id="IPR015797">
    <property type="entry name" value="NUDIX_hydrolase-like_dom_sf"/>
</dbReference>
<dbReference type="Pfam" id="PF00730">
    <property type="entry name" value="HhH-GPD"/>
    <property type="match status" value="1"/>
</dbReference>
<evidence type="ECO:0000256" key="7">
    <source>
        <dbReference type="ARBA" id="ARBA00022723"/>
    </source>
</evidence>
<dbReference type="SMART" id="SM00525">
    <property type="entry name" value="FES"/>
    <property type="match status" value="1"/>
</dbReference>
<dbReference type="InterPro" id="IPR023170">
    <property type="entry name" value="HhH_base_excis_C"/>
</dbReference>
<dbReference type="EC" id="3.2.2.31" evidence="4 14"/>
<evidence type="ECO:0000313" key="17">
    <source>
        <dbReference type="Proteomes" id="UP000552757"/>
    </source>
</evidence>
<comment type="caution">
    <text evidence="16">The sequence shown here is derived from an EMBL/GenBank/DDBJ whole genome shotgun (WGS) entry which is preliminary data.</text>
</comment>
<dbReference type="SMART" id="SM00478">
    <property type="entry name" value="ENDO3c"/>
    <property type="match status" value="1"/>
</dbReference>
<dbReference type="PROSITE" id="PS00764">
    <property type="entry name" value="ENDONUCLEASE_III_1"/>
    <property type="match status" value="1"/>
</dbReference>
<evidence type="ECO:0000313" key="16">
    <source>
        <dbReference type="EMBL" id="MBB3982854.1"/>
    </source>
</evidence>
<evidence type="ECO:0000256" key="1">
    <source>
        <dbReference type="ARBA" id="ARBA00000843"/>
    </source>
</evidence>
<evidence type="ECO:0000256" key="3">
    <source>
        <dbReference type="ARBA" id="ARBA00008343"/>
    </source>
</evidence>
<dbReference type="FunFam" id="1.10.340.30:FF:000002">
    <property type="entry name" value="Adenine DNA glycosylase"/>
    <property type="match status" value="1"/>
</dbReference>
<dbReference type="CDD" id="cd00056">
    <property type="entry name" value="ENDO3c"/>
    <property type="match status" value="1"/>
</dbReference>
<comment type="function">
    <text evidence="2">Adenine glycosylase active on G-A mispairs. MutY also corrects error-prone DNA synthesis past GO lesions which are due to the oxidatively damaged form of guanine: 7,8-dihydro-8-oxoguanine (8-oxo-dGTP).</text>
</comment>
<evidence type="ECO:0000256" key="2">
    <source>
        <dbReference type="ARBA" id="ARBA00002933"/>
    </source>
</evidence>
<keyword evidence="6" id="KW-0004">4Fe-4S</keyword>
<evidence type="ECO:0000256" key="9">
    <source>
        <dbReference type="ARBA" id="ARBA00022801"/>
    </source>
</evidence>
<keyword evidence="7" id="KW-0479">Metal-binding</keyword>
<keyword evidence="8 14" id="KW-0227">DNA damage</keyword>
<keyword evidence="10 14" id="KW-0408">Iron</keyword>
<keyword evidence="17" id="KW-1185">Reference proteome</keyword>
<keyword evidence="12" id="KW-0234">DNA repair</keyword>
<dbReference type="PANTHER" id="PTHR42944:SF1">
    <property type="entry name" value="ADENINE DNA GLYCOSYLASE"/>
    <property type="match status" value="1"/>
</dbReference>
<reference evidence="16 17" key="1">
    <citation type="submission" date="2020-08" db="EMBL/GenBank/DDBJ databases">
        <title>Genomic Encyclopedia of Type Strains, Phase IV (KMG-IV): sequencing the most valuable type-strain genomes for metagenomic binning, comparative biology and taxonomic classification.</title>
        <authorList>
            <person name="Goeker M."/>
        </authorList>
    </citation>
    <scope>NUCLEOTIDE SEQUENCE [LARGE SCALE GENOMIC DNA]</scope>
    <source>
        <strain evidence="16 17">DSM 29348</strain>
    </source>
</reference>
<dbReference type="RefSeq" id="WP_183955928.1">
    <property type="nucleotide sequence ID" value="NZ_JACIEB010000006.1"/>
</dbReference>
<dbReference type="InterPro" id="IPR003651">
    <property type="entry name" value="Endonuclease3_FeS-loop_motif"/>
</dbReference>
<evidence type="ECO:0000256" key="5">
    <source>
        <dbReference type="ARBA" id="ARBA00022023"/>
    </source>
</evidence>
<dbReference type="EMBL" id="JACIEB010000006">
    <property type="protein sequence ID" value="MBB3982854.1"/>
    <property type="molecule type" value="Genomic_DNA"/>
</dbReference>
<sequence length="359" mass="38696">MPVEPSVTKIAAPATIARDLLAHYEVHARRLPWRAPPGSNATDPYRVWLSEVMLQQTTVAAVIPYFDRFTARWPAVEALAGADDADVMAAWAGLGYYARARNLLACARVVAREHGGAFPDTEEALRALPGIGAYTGAAIAAIAFGRRAVVVDANVERVVARLFAIAQPLPAARAAIRAAADAITPEARAGDFAQAMMDMGATICTARNPACGICPLRKDCAAFRGGDPAAFPVKAPKKARPHRLGHGWWIERAGHVWLVRRPGRGMLGGMRALPTSDWSDAPDATPPVDAPWRRLDPPVTHVFTHFSLALTVHRAAWDGEPPGEGEWWPIDRIGEAGLPTLFARAADVAMIDRKDQDAR</sequence>
<dbReference type="InterPro" id="IPR004035">
    <property type="entry name" value="Endouclease-III_FeS-bd_BS"/>
</dbReference>
<evidence type="ECO:0000259" key="15">
    <source>
        <dbReference type="SMART" id="SM00478"/>
    </source>
</evidence>
<dbReference type="SUPFAM" id="SSF55811">
    <property type="entry name" value="Nudix"/>
    <property type="match status" value="1"/>
</dbReference>
<name>A0A7W6DHU0_9SPHN</name>
<comment type="catalytic activity">
    <reaction evidence="1 14">
        <text>Hydrolyzes free adenine bases from 7,8-dihydro-8-oxoguanine:adenine mismatched double-stranded DNA, leaving an apurinic site.</text>
        <dbReference type="EC" id="3.2.2.31"/>
    </reaction>
</comment>
<dbReference type="Gene3D" id="1.10.1670.10">
    <property type="entry name" value="Helix-hairpin-Helix base-excision DNA repair enzymes (C-terminal)"/>
    <property type="match status" value="1"/>
</dbReference>
<evidence type="ECO:0000256" key="13">
    <source>
        <dbReference type="ARBA" id="ARBA00023295"/>
    </source>
</evidence>
<dbReference type="GO" id="GO:0000701">
    <property type="term" value="F:purine-specific mismatch base pair DNA N-glycosylase activity"/>
    <property type="evidence" value="ECO:0007669"/>
    <property type="project" value="UniProtKB-EC"/>
</dbReference>
<dbReference type="GO" id="GO:0046872">
    <property type="term" value="F:metal ion binding"/>
    <property type="evidence" value="ECO:0007669"/>
    <property type="project" value="UniProtKB-UniRule"/>
</dbReference>
<dbReference type="GO" id="GO:0051539">
    <property type="term" value="F:4 iron, 4 sulfur cluster binding"/>
    <property type="evidence" value="ECO:0007669"/>
    <property type="project" value="UniProtKB-UniRule"/>
</dbReference>
<dbReference type="Gene3D" id="3.90.79.10">
    <property type="entry name" value="Nucleoside Triphosphate Pyrophosphohydrolase"/>
    <property type="match status" value="1"/>
</dbReference>
<dbReference type="InterPro" id="IPR011257">
    <property type="entry name" value="DNA_glycosylase"/>
</dbReference>
<dbReference type="SUPFAM" id="SSF48150">
    <property type="entry name" value="DNA-glycosylase"/>
    <property type="match status" value="1"/>
</dbReference>
<keyword evidence="9 16" id="KW-0378">Hydrolase</keyword>
<dbReference type="GO" id="GO:0032357">
    <property type="term" value="F:oxidized purine DNA binding"/>
    <property type="evidence" value="ECO:0007669"/>
    <property type="project" value="TreeGrafter"/>
</dbReference>
<dbReference type="InterPro" id="IPR044298">
    <property type="entry name" value="MIG/MutY"/>
</dbReference>
<dbReference type="CDD" id="cd03431">
    <property type="entry name" value="NUDIX_DNA_Glycosylase_C-MutY"/>
    <property type="match status" value="1"/>
</dbReference>
<dbReference type="GO" id="GO:0006284">
    <property type="term" value="P:base-excision repair"/>
    <property type="evidence" value="ECO:0007669"/>
    <property type="project" value="UniProtKB-UniRule"/>
</dbReference>
<proteinExistence type="inferred from homology"/>
<evidence type="ECO:0000256" key="6">
    <source>
        <dbReference type="ARBA" id="ARBA00022485"/>
    </source>
</evidence>
<evidence type="ECO:0000256" key="12">
    <source>
        <dbReference type="ARBA" id="ARBA00023204"/>
    </source>
</evidence>
<keyword evidence="11" id="KW-0411">Iron-sulfur</keyword>
<dbReference type="GO" id="GO:0034039">
    <property type="term" value="F:8-oxo-7,8-dihydroguanine DNA N-glycosylase activity"/>
    <property type="evidence" value="ECO:0007669"/>
    <property type="project" value="TreeGrafter"/>
</dbReference>
<evidence type="ECO:0000256" key="10">
    <source>
        <dbReference type="ARBA" id="ARBA00023004"/>
    </source>
</evidence>
<dbReference type="InterPro" id="IPR003265">
    <property type="entry name" value="HhH-GPD_domain"/>
</dbReference>
<evidence type="ECO:0000256" key="14">
    <source>
        <dbReference type="RuleBase" id="RU365096"/>
    </source>
</evidence>
<organism evidence="16 17">
    <name type="scientific">Sphingobium fontiphilum</name>
    <dbReference type="NCBI Taxonomy" id="944425"/>
    <lineage>
        <taxon>Bacteria</taxon>
        <taxon>Pseudomonadati</taxon>
        <taxon>Pseudomonadota</taxon>
        <taxon>Alphaproteobacteria</taxon>
        <taxon>Sphingomonadales</taxon>
        <taxon>Sphingomonadaceae</taxon>
        <taxon>Sphingobium</taxon>
    </lineage>
</organism>
<dbReference type="InterPro" id="IPR029119">
    <property type="entry name" value="MutY_C"/>
</dbReference>
<dbReference type="Gene3D" id="1.10.340.30">
    <property type="entry name" value="Hypothetical protein, domain 2"/>
    <property type="match status" value="1"/>
</dbReference>
<dbReference type="PROSITE" id="PS01155">
    <property type="entry name" value="ENDONUCLEASE_III_2"/>
    <property type="match status" value="1"/>
</dbReference>
<dbReference type="PANTHER" id="PTHR42944">
    <property type="entry name" value="ADENINE DNA GLYCOSYLASE"/>
    <property type="match status" value="1"/>
</dbReference>
<comment type="cofactor">
    <cofactor evidence="14">
        <name>[4Fe-4S] cluster</name>
        <dbReference type="ChEBI" id="CHEBI:49883"/>
    </cofactor>
    <text evidence="14">Binds 1 [4Fe-4S] cluster.</text>
</comment>
<feature type="domain" description="HhH-GPD" evidence="15">
    <location>
        <begin position="53"/>
        <end position="202"/>
    </location>
</feature>
<dbReference type="InterPro" id="IPR004036">
    <property type="entry name" value="Endonuclease-III-like_CS2"/>
</dbReference>
<evidence type="ECO:0000256" key="11">
    <source>
        <dbReference type="ARBA" id="ARBA00023014"/>
    </source>
</evidence>